<proteinExistence type="predicted"/>
<dbReference type="EMBL" id="FNCO01000021">
    <property type="protein sequence ID" value="SDJ09926.1"/>
    <property type="molecule type" value="Genomic_DNA"/>
</dbReference>
<dbReference type="Proteomes" id="UP000182894">
    <property type="component" value="Unassembled WGS sequence"/>
</dbReference>
<evidence type="ECO:0000313" key="1">
    <source>
        <dbReference type="EMBL" id="SDJ09926.1"/>
    </source>
</evidence>
<dbReference type="AlphaFoldDB" id="A0A1G8QYX8"/>
<accession>A0A1G8QYX8</accession>
<name>A0A1G8QYX8_9PSED</name>
<dbReference type="OrthoDB" id="10006012at2"/>
<protein>
    <submittedName>
        <fullName evidence="1">Uncharacterized protein</fullName>
    </submittedName>
</protein>
<dbReference type="STRING" id="89065.SAMN05216605_121109"/>
<gene>
    <name evidence="1" type="ORF">SAMN05216605_121109</name>
</gene>
<evidence type="ECO:0000313" key="2">
    <source>
        <dbReference type="Proteomes" id="UP000182894"/>
    </source>
</evidence>
<keyword evidence="2" id="KW-1185">Reference proteome</keyword>
<dbReference type="RefSeq" id="WP_074758261.1">
    <property type="nucleotide sequence ID" value="NZ_FNCO01000021.1"/>
</dbReference>
<sequence>MASYEILVTQYVTRTILVTVNADSPEAAIAEGIKIARPIQDADWDLHDGPVHAEGKVIEPLSATRVVTVPAHSRPANGTKTLTASEVLQIADEAYEGGEMRISELVSVGERGDSLADFLANELRDVLKDDDDPTHAAIRALQTAKDQIDNVIGALLAHR</sequence>
<organism evidence="1 2">
    <name type="scientific">Pseudomonas abietaniphila</name>
    <dbReference type="NCBI Taxonomy" id="89065"/>
    <lineage>
        <taxon>Bacteria</taxon>
        <taxon>Pseudomonadati</taxon>
        <taxon>Pseudomonadota</taxon>
        <taxon>Gammaproteobacteria</taxon>
        <taxon>Pseudomonadales</taxon>
        <taxon>Pseudomonadaceae</taxon>
        <taxon>Pseudomonas</taxon>
    </lineage>
</organism>
<reference evidence="2" key="1">
    <citation type="submission" date="2016-10" db="EMBL/GenBank/DDBJ databases">
        <authorList>
            <person name="Varghese N."/>
            <person name="Submissions S."/>
        </authorList>
    </citation>
    <scope>NUCLEOTIDE SEQUENCE [LARGE SCALE GENOMIC DNA]</scope>
    <source>
        <strain evidence="2">ATCC 700689</strain>
    </source>
</reference>